<dbReference type="KEGG" id="psl:Psta_3967"/>
<evidence type="ECO:0000256" key="8">
    <source>
        <dbReference type="SAM" id="Phobius"/>
    </source>
</evidence>
<name>D2R210_PIRSD</name>
<reference evidence="10 11" key="1">
    <citation type="journal article" date="2009" name="Stand. Genomic Sci.">
        <title>Complete genome sequence of Pirellula staleyi type strain (ATCC 27377).</title>
        <authorList>
            <person name="Clum A."/>
            <person name="Tindall B.J."/>
            <person name="Sikorski J."/>
            <person name="Ivanova N."/>
            <person name="Mavrommatis K."/>
            <person name="Lucas S."/>
            <person name="Glavina del Rio T."/>
            <person name="Nolan M."/>
            <person name="Chen F."/>
            <person name="Tice H."/>
            <person name="Pitluck S."/>
            <person name="Cheng J.F."/>
            <person name="Chertkov O."/>
            <person name="Brettin T."/>
            <person name="Han C."/>
            <person name="Detter J.C."/>
            <person name="Kuske C."/>
            <person name="Bruce D."/>
            <person name="Goodwin L."/>
            <person name="Ovchinikova G."/>
            <person name="Pati A."/>
            <person name="Mikhailova N."/>
            <person name="Chen A."/>
            <person name="Palaniappan K."/>
            <person name="Land M."/>
            <person name="Hauser L."/>
            <person name="Chang Y.J."/>
            <person name="Jeffries C.D."/>
            <person name="Chain P."/>
            <person name="Rohde M."/>
            <person name="Goker M."/>
            <person name="Bristow J."/>
            <person name="Eisen J.A."/>
            <person name="Markowitz V."/>
            <person name="Hugenholtz P."/>
            <person name="Kyrpides N.C."/>
            <person name="Klenk H.P."/>
            <person name="Lapidus A."/>
        </authorList>
    </citation>
    <scope>NUCLEOTIDE SEQUENCE [LARGE SCALE GENOMIC DNA]</scope>
    <source>
        <strain evidence="11">ATCC 27377 / DSM 6068 / ICPB 4128</strain>
    </source>
</reference>
<dbReference type="InterPro" id="IPR000515">
    <property type="entry name" value="MetI-like"/>
</dbReference>
<keyword evidence="6 8" id="KW-1133">Transmembrane helix</keyword>
<dbReference type="STRING" id="530564.Psta_3967"/>
<feature type="domain" description="ABC transmembrane type-1" evidence="9">
    <location>
        <begin position="42"/>
        <end position="240"/>
    </location>
</feature>
<sequence precursor="true">MADRVQTASRFSLSRASLALATIALLSLVVLSFSSALHRELLTRSLVLAGSAGLLSTIWGTMLALCLARARFPGRSIAIVLVIAGMLLPLYVHLAAWDAMLGSLGWLSVATAAPDRPWMSGITAAIWIHSLALLPWSTLLVLVRLASIDPRLEEQALLEMSETGVLVRVTLPRVASAMAMSMVWGMVATVGEMTVTNVYLVNTFTEHLYSRLALAAGLEEILPSLAPLLAMLVLAVSSLFWVTSQLNLAEVQNARRPVLLITSGLTKSLAIVVVFVSLGAITLVPVTNLLSQAGLVVLRNASDEPMRTWSALAAARVVLETPSQFYREFQWSIALAVQAASAGWILALLIAWIASRVKWGWILLALLCAIGLGMPGPVVGMMLSLVRGESRGSLAYLMDHSMLMPVIAQSFRIVPLVALLLWQTILSIDTRKIDAAMLDGYSSRGAVAWLLLSERRIALGSAWLLGVAISWGELSCSFLALPPSVDTITRRLFGLVHYGVDQQVAGISLVMLVAYIGVAALLWRVVQPPTVR</sequence>
<keyword evidence="2" id="KW-0813">Transport</keyword>
<feature type="transmembrane region" description="Helical" evidence="8">
    <location>
        <begin position="329"/>
        <end position="354"/>
    </location>
</feature>
<evidence type="ECO:0000313" key="10">
    <source>
        <dbReference type="EMBL" id="ADB18621.1"/>
    </source>
</evidence>
<dbReference type="Proteomes" id="UP000001887">
    <property type="component" value="Chromosome"/>
</dbReference>
<keyword evidence="3" id="KW-1003">Cell membrane</keyword>
<organism evidence="10 11">
    <name type="scientific">Pirellula staleyi (strain ATCC 27377 / DSM 6068 / ICPB 4128)</name>
    <name type="common">Pirella staleyi</name>
    <dbReference type="NCBI Taxonomy" id="530564"/>
    <lineage>
        <taxon>Bacteria</taxon>
        <taxon>Pseudomonadati</taxon>
        <taxon>Planctomycetota</taxon>
        <taxon>Planctomycetia</taxon>
        <taxon>Pirellulales</taxon>
        <taxon>Pirellulaceae</taxon>
        <taxon>Pirellula</taxon>
    </lineage>
</organism>
<dbReference type="PROSITE" id="PS50928">
    <property type="entry name" value="ABC_TM1"/>
    <property type="match status" value="2"/>
</dbReference>
<evidence type="ECO:0000256" key="3">
    <source>
        <dbReference type="ARBA" id="ARBA00022475"/>
    </source>
</evidence>
<feature type="transmembrane region" description="Helical" evidence="8">
    <location>
        <begin position="182"/>
        <end position="201"/>
    </location>
</feature>
<dbReference type="PANTHER" id="PTHR43357">
    <property type="entry name" value="INNER MEMBRANE ABC TRANSPORTER PERMEASE PROTEIN YDCV"/>
    <property type="match status" value="1"/>
</dbReference>
<feature type="transmembrane region" description="Helical" evidence="8">
    <location>
        <begin position="462"/>
        <end position="485"/>
    </location>
</feature>
<feature type="transmembrane region" description="Helical" evidence="8">
    <location>
        <begin position="403"/>
        <end position="422"/>
    </location>
</feature>
<dbReference type="HOGENOM" id="CLU_511759_0_0_0"/>
<dbReference type="GO" id="GO:0055085">
    <property type="term" value="P:transmembrane transport"/>
    <property type="evidence" value="ECO:0007669"/>
    <property type="project" value="InterPro"/>
</dbReference>
<evidence type="ECO:0000256" key="5">
    <source>
        <dbReference type="ARBA" id="ARBA00022692"/>
    </source>
</evidence>
<feature type="transmembrane region" description="Helical" evidence="8">
    <location>
        <begin position="46"/>
        <end position="65"/>
    </location>
</feature>
<dbReference type="PANTHER" id="PTHR43357:SF3">
    <property type="entry name" value="FE(3+)-TRANSPORT SYSTEM PERMEASE PROTEIN FBPB 2"/>
    <property type="match status" value="1"/>
</dbReference>
<dbReference type="AlphaFoldDB" id="D2R210"/>
<evidence type="ECO:0000256" key="7">
    <source>
        <dbReference type="ARBA" id="ARBA00023136"/>
    </source>
</evidence>
<keyword evidence="5 8" id="KW-0812">Transmembrane</keyword>
<evidence type="ECO:0000313" key="11">
    <source>
        <dbReference type="Proteomes" id="UP000001887"/>
    </source>
</evidence>
<dbReference type="Gene3D" id="1.10.3720.10">
    <property type="entry name" value="MetI-like"/>
    <property type="match status" value="2"/>
</dbReference>
<proteinExistence type="predicted"/>
<keyword evidence="11" id="KW-1185">Reference proteome</keyword>
<evidence type="ECO:0000256" key="1">
    <source>
        <dbReference type="ARBA" id="ARBA00004429"/>
    </source>
</evidence>
<comment type="subcellular location">
    <subcellularLocation>
        <location evidence="1">Cell inner membrane</location>
        <topology evidence="1">Multi-pass membrane protein</topology>
    </subcellularLocation>
</comment>
<evidence type="ECO:0000256" key="2">
    <source>
        <dbReference type="ARBA" id="ARBA00022448"/>
    </source>
</evidence>
<dbReference type="GO" id="GO:0005886">
    <property type="term" value="C:plasma membrane"/>
    <property type="evidence" value="ECO:0007669"/>
    <property type="project" value="UniProtKB-SubCell"/>
</dbReference>
<keyword evidence="7 8" id="KW-0472">Membrane</keyword>
<dbReference type="InterPro" id="IPR035906">
    <property type="entry name" value="MetI-like_sf"/>
</dbReference>
<protein>
    <submittedName>
        <fullName evidence="10">Binding-protein-dependent transport systems inner membrane component</fullName>
    </submittedName>
</protein>
<dbReference type="EMBL" id="CP001848">
    <property type="protein sequence ID" value="ADB18621.1"/>
    <property type="molecule type" value="Genomic_DNA"/>
</dbReference>
<gene>
    <name evidence="10" type="ordered locus">Psta_3967</name>
</gene>
<feature type="transmembrane region" description="Helical" evidence="8">
    <location>
        <begin position="77"/>
        <end position="97"/>
    </location>
</feature>
<dbReference type="eggNOG" id="COG1178">
    <property type="taxonomic scope" value="Bacteria"/>
</dbReference>
<dbReference type="OrthoDB" id="282704at2"/>
<evidence type="ECO:0000259" key="9">
    <source>
        <dbReference type="PROSITE" id="PS50928"/>
    </source>
</evidence>
<feature type="transmembrane region" description="Helical" evidence="8">
    <location>
        <begin position="117"/>
        <end position="143"/>
    </location>
</feature>
<feature type="domain" description="ABC transmembrane type-1" evidence="9">
    <location>
        <begin position="329"/>
        <end position="522"/>
    </location>
</feature>
<evidence type="ECO:0000256" key="4">
    <source>
        <dbReference type="ARBA" id="ARBA00022519"/>
    </source>
</evidence>
<evidence type="ECO:0000256" key="6">
    <source>
        <dbReference type="ARBA" id="ARBA00022989"/>
    </source>
</evidence>
<keyword evidence="4" id="KW-0997">Cell inner membrane</keyword>
<feature type="transmembrane region" description="Helical" evidence="8">
    <location>
        <begin position="264"/>
        <end position="286"/>
    </location>
</feature>
<accession>D2R210</accession>
<feature type="transmembrane region" description="Helical" evidence="8">
    <location>
        <begin position="505"/>
        <end position="526"/>
    </location>
</feature>
<feature type="transmembrane region" description="Helical" evidence="8">
    <location>
        <begin position="221"/>
        <end position="243"/>
    </location>
</feature>
<feature type="transmembrane region" description="Helical" evidence="8">
    <location>
        <begin position="361"/>
        <end position="383"/>
    </location>
</feature>
<dbReference type="SUPFAM" id="SSF161098">
    <property type="entry name" value="MetI-like"/>
    <property type="match status" value="2"/>
</dbReference>